<name>A0A1H7M2S7_9SPHN</name>
<organism evidence="2 3">
    <name type="scientific">Sphingomonas palmae</name>
    <dbReference type="NCBI Taxonomy" id="1855283"/>
    <lineage>
        <taxon>Bacteria</taxon>
        <taxon>Pseudomonadati</taxon>
        <taxon>Pseudomonadota</taxon>
        <taxon>Alphaproteobacteria</taxon>
        <taxon>Sphingomonadales</taxon>
        <taxon>Sphingomonadaceae</taxon>
        <taxon>Sphingomonas</taxon>
    </lineage>
</organism>
<dbReference type="EMBL" id="FNZZ01000002">
    <property type="protein sequence ID" value="SEL05399.1"/>
    <property type="molecule type" value="Genomic_DNA"/>
</dbReference>
<dbReference type="Proteomes" id="UP000199214">
    <property type="component" value="Unassembled WGS sequence"/>
</dbReference>
<keyword evidence="3" id="KW-1185">Reference proteome</keyword>
<evidence type="ECO:0000259" key="1">
    <source>
        <dbReference type="Pfam" id="PF06904"/>
    </source>
</evidence>
<dbReference type="Pfam" id="PF06904">
    <property type="entry name" value="Extensin-like_C"/>
    <property type="match status" value="1"/>
</dbReference>
<proteinExistence type="predicted"/>
<reference evidence="3" key="1">
    <citation type="submission" date="2016-10" db="EMBL/GenBank/DDBJ databases">
        <authorList>
            <person name="Varghese N."/>
            <person name="Submissions S."/>
        </authorList>
    </citation>
    <scope>NUCLEOTIDE SEQUENCE [LARGE SCALE GENOMIC DNA]</scope>
    <source>
        <strain evidence="3">JS21-1</strain>
    </source>
</reference>
<protein>
    <submittedName>
        <fullName evidence="2">Uncharacterized conserved protein</fullName>
    </submittedName>
</protein>
<dbReference type="STRING" id="1855283.SAMN05216382_1367"/>
<dbReference type="InterPro" id="IPR009683">
    <property type="entry name" value="Extensin-like_C"/>
</dbReference>
<sequence>MAEIRHAGAACATPMRNSKFRRQTFAAVSLLLALAACGRTERPATAPRITEAPSVRETQRCFADLRAMGVDFQPLPDRQTGPGCGLTGTVKLLDIGVPTANLGAVRCGEARAFAAWARNGVAPAAYQILGSELSRIVSMGSYACRNTVGTRGPARRSGHAIANAIDVATFELKDGRRVSIQHDWNSPDADVRRFLQTIHTSACRRFGTVLSPDYNAAHHDHLHLEDDRTSFCR</sequence>
<dbReference type="AlphaFoldDB" id="A0A1H7M2S7"/>
<evidence type="ECO:0000313" key="2">
    <source>
        <dbReference type="EMBL" id="SEL05399.1"/>
    </source>
</evidence>
<accession>A0A1H7M2S7</accession>
<feature type="domain" description="Extensin-like C-terminal" evidence="1">
    <location>
        <begin position="60"/>
        <end position="233"/>
    </location>
</feature>
<gene>
    <name evidence="2" type="ORF">SAMN05216382_1367</name>
</gene>
<evidence type="ECO:0000313" key="3">
    <source>
        <dbReference type="Proteomes" id="UP000199214"/>
    </source>
</evidence>